<feature type="domain" description="DUF6458" evidence="3">
    <location>
        <begin position="10"/>
        <end position="85"/>
    </location>
</feature>
<gene>
    <name evidence="4" type="ORF">GCM10009655_26470</name>
</gene>
<evidence type="ECO:0000313" key="4">
    <source>
        <dbReference type="EMBL" id="GAA1226525.1"/>
    </source>
</evidence>
<evidence type="ECO:0000259" key="3">
    <source>
        <dbReference type="Pfam" id="PF20059"/>
    </source>
</evidence>
<keyword evidence="2" id="KW-1133">Transmembrane helix</keyword>
<dbReference type="Proteomes" id="UP001500943">
    <property type="component" value="Unassembled WGS sequence"/>
</dbReference>
<keyword evidence="2" id="KW-0472">Membrane</keyword>
<organism evidence="4 5">
    <name type="scientific">Rhodoglobus aureus</name>
    <dbReference type="NCBI Taxonomy" id="191497"/>
    <lineage>
        <taxon>Bacteria</taxon>
        <taxon>Bacillati</taxon>
        <taxon>Actinomycetota</taxon>
        <taxon>Actinomycetes</taxon>
        <taxon>Micrococcales</taxon>
        <taxon>Microbacteriaceae</taxon>
        <taxon>Rhodoglobus</taxon>
    </lineage>
</organism>
<evidence type="ECO:0000256" key="2">
    <source>
        <dbReference type="SAM" id="Phobius"/>
    </source>
</evidence>
<dbReference type="InterPro" id="IPR045597">
    <property type="entry name" value="DUF6458"/>
</dbReference>
<feature type="region of interest" description="Disordered" evidence="1">
    <location>
        <begin position="69"/>
        <end position="93"/>
    </location>
</feature>
<evidence type="ECO:0000313" key="5">
    <source>
        <dbReference type="Proteomes" id="UP001500943"/>
    </source>
</evidence>
<keyword evidence="5" id="KW-1185">Reference proteome</keyword>
<proteinExistence type="predicted"/>
<keyword evidence="2" id="KW-0812">Transmembrane</keyword>
<evidence type="ECO:0000256" key="1">
    <source>
        <dbReference type="SAM" id="MobiDB-lite"/>
    </source>
</evidence>
<accession>A0ABP4GMG5</accession>
<dbReference type="Pfam" id="PF20059">
    <property type="entry name" value="DUF6458"/>
    <property type="match status" value="1"/>
</dbReference>
<dbReference type="EMBL" id="BAAAKW010000067">
    <property type="protein sequence ID" value="GAA1226525.1"/>
    <property type="molecule type" value="Genomic_DNA"/>
</dbReference>
<protein>
    <recommendedName>
        <fullName evidence="3">DUF6458 domain-containing protein</fullName>
    </recommendedName>
</protein>
<feature type="transmembrane region" description="Helical" evidence="2">
    <location>
        <begin position="40"/>
        <end position="59"/>
    </location>
</feature>
<name>A0ABP4GMG5_9MICO</name>
<feature type="transmembrane region" description="Helical" evidence="2">
    <location>
        <begin position="12"/>
        <end position="34"/>
    </location>
</feature>
<comment type="caution">
    <text evidence="4">The sequence shown here is derived from an EMBL/GenBank/DDBJ whole genome shotgun (WGS) entry which is preliminary data.</text>
</comment>
<sequence length="93" mass="9830">MRISPIIGPMSIGTGIVLVVIGAILTFALDLQVAGVNFDLIGYILMIAGAVVFIIGLVLMMRKRTSVTTVHNNDGANGSVSERRTTTTPDETI</sequence>
<reference evidence="5" key="1">
    <citation type="journal article" date="2019" name="Int. J. Syst. Evol. Microbiol.">
        <title>The Global Catalogue of Microorganisms (GCM) 10K type strain sequencing project: providing services to taxonomists for standard genome sequencing and annotation.</title>
        <authorList>
            <consortium name="The Broad Institute Genomics Platform"/>
            <consortium name="The Broad Institute Genome Sequencing Center for Infectious Disease"/>
            <person name="Wu L."/>
            <person name="Ma J."/>
        </authorList>
    </citation>
    <scope>NUCLEOTIDE SEQUENCE [LARGE SCALE GENOMIC DNA]</scope>
    <source>
        <strain evidence="5">JCM 12762</strain>
    </source>
</reference>